<comment type="caution">
    <text evidence="9">The sequence shown here is derived from an EMBL/GenBank/DDBJ whole genome shotgun (WGS) entry which is preliminary data.</text>
</comment>
<keyword evidence="4 6" id="KW-0288">FMN</keyword>
<keyword evidence="2 6" id="KW-0597">Phosphoprotein</keyword>
<dbReference type="GO" id="GO:0022900">
    <property type="term" value="P:electron transport chain"/>
    <property type="evidence" value="ECO:0007669"/>
    <property type="project" value="UniProtKB-UniRule"/>
</dbReference>
<comment type="subunit">
    <text evidence="6">The complex is composed of six subunits: RnfA, RnfB, RnfC, RnfD, RnfE and RnfG.</text>
</comment>
<keyword evidence="6" id="KW-1133">Transmembrane helix</keyword>
<evidence type="ECO:0000256" key="1">
    <source>
        <dbReference type="ARBA" id="ARBA00022448"/>
    </source>
</evidence>
<keyword evidence="10" id="KW-1185">Reference proteome</keyword>
<evidence type="ECO:0000256" key="2">
    <source>
        <dbReference type="ARBA" id="ARBA00022553"/>
    </source>
</evidence>
<keyword evidence="5 6" id="KW-0249">Electron transport</keyword>
<dbReference type="Pfam" id="PF04205">
    <property type="entry name" value="FMN_bind"/>
    <property type="match status" value="1"/>
</dbReference>
<dbReference type="Proteomes" id="UP000286934">
    <property type="component" value="Unassembled WGS sequence"/>
</dbReference>
<dbReference type="InterPro" id="IPR010209">
    <property type="entry name" value="Ion_transpt_RnfG/RsxG"/>
</dbReference>
<dbReference type="GO" id="GO:0005886">
    <property type="term" value="C:plasma membrane"/>
    <property type="evidence" value="ECO:0007669"/>
    <property type="project" value="UniProtKB-SubCell"/>
</dbReference>
<dbReference type="NCBIfam" id="TIGR01947">
    <property type="entry name" value="rnfG"/>
    <property type="match status" value="1"/>
</dbReference>
<dbReference type="PANTHER" id="PTHR36118">
    <property type="entry name" value="ION-TRANSLOCATING OXIDOREDUCTASE COMPLEX SUBUNIT G"/>
    <property type="match status" value="1"/>
</dbReference>
<comment type="subcellular location">
    <subcellularLocation>
        <location evidence="6">Cell inner membrane</location>
        <topology evidence="6">Single-pass membrane protein</topology>
    </subcellularLocation>
</comment>
<evidence type="ECO:0000256" key="3">
    <source>
        <dbReference type="ARBA" id="ARBA00022630"/>
    </source>
</evidence>
<evidence type="ECO:0000259" key="8">
    <source>
        <dbReference type="SMART" id="SM00900"/>
    </source>
</evidence>
<keyword evidence="6" id="KW-0997">Cell inner membrane</keyword>
<dbReference type="GO" id="GO:0010181">
    <property type="term" value="F:FMN binding"/>
    <property type="evidence" value="ECO:0007669"/>
    <property type="project" value="InterPro"/>
</dbReference>
<dbReference type="SMART" id="SM00900">
    <property type="entry name" value="FMN_bind"/>
    <property type="match status" value="1"/>
</dbReference>
<keyword evidence="6" id="KW-1278">Translocase</keyword>
<dbReference type="NCBIfam" id="NF002519">
    <property type="entry name" value="PRK01908.1"/>
    <property type="match status" value="1"/>
</dbReference>
<organism evidence="9 10">
    <name type="scientific">Aliidiomarina shirensis</name>
    <dbReference type="NCBI Taxonomy" id="1048642"/>
    <lineage>
        <taxon>Bacteria</taxon>
        <taxon>Pseudomonadati</taxon>
        <taxon>Pseudomonadota</taxon>
        <taxon>Gammaproteobacteria</taxon>
        <taxon>Alteromonadales</taxon>
        <taxon>Idiomarinaceae</taxon>
        <taxon>Aliidiomarina</taxon>
    </lineage>
</organism>
<feature type="chain" id="PRO_5019376904" description="Ion-translocating oxidoreductase complex subunit G" evidence="7">
    <location>
        <begin position="26"/>
        <end position="223"/>
    </location>
</feature>
<comment type="function">
    <text evidence="6">Part of a membrane-bound complex that couples electron transfer with translocation of ions across the membrane.</text>
</comment>
<keyword evidence="6" id="KW-1003">Cell membrane</keyword>
<dbReference type="OrthoDB" id="9784165at2"/>
<keyword evidence="6" id="KW-0812">Transmembrane</keyword>
<accession>A0A432WTV9</accession>
<keyword evidence="6" id="KW-0472">Membrane</keyword>
<comment type="cofactor">
    <cofactor evidence="6">
        <name>FMN</name>
        <dbReference type="ChEBI" id="CHEBI:58210"/>
    </cofactor>
</comment>
<feature type="domain" description="FMN-binding" evidence="8">
    <location>
        <begin position="100"/>
        <end position="192"/>
    </location>
</feature>
<keyword evidence="1 6" id="KW-0813">Transport</keyword>
<evidence type="ECO:0000256" key="5">
    <source>
        <dbReference type="ARBA" id="ARBA00022982"/>
    </source>
</evidence>
<dbReference type="HAMAP" id="MF_00479">
    <property type="entry name" value="RsxG_RnfG"/>
    <property type="match status" value="1"/>
</dbReference>
<dbReference type="AlphaFoldDB" id="A0A432WTV9"/>
<dbReference type="GO" id="GO:0009055">
    <property type="term" value="F:electron transfer activity"/>
    <property type="evidence" value="ECO:0007669"/>
    <property type="project" value="InterPro"/>
</dbReference>
<dbReference type="PIRSF" id="PIRSF006091">
    <property type="entry name" value="E_trnsport_RnfG"/>
    <property type="match status" value="1"/>
</dbReference>
<evidence type="ECO:0000313" key="10">
    <source>
        <dbReference type="Proteomes" id="UP000286934"/>
    </source>
</evidence>
<dbReference type="RefSeq" id="WP_126806256.1">
    <property type="nucleotide sequence ID" value="NZ_PIPP01000002.1"/>
</dbReference>
<reference evidence="10" key="1">
    <citation type="journal article" date="2018" name="Front. Microbiol.">
        <title>Genome-Based Analysis Reveals the Taxonomy and Diversity of the Family Idiomarinaceae.</title>
        <authorList>
            <person name="Liu Y."/>
            <person name="Lai Q."/>
            <person name="Shao Z."/>
        </authorList>
    </citation>
    <scope>NUCLEOTIDE SEQUENCE [LARGE SCALE GENOMIC DNA]</scope>
    <source>
        <strain evidence="10">AIS</strain>
    </source>
</reference>
<gene>
    <name evidence="6" type="primary">rnfG</name>
    <name evidence="9" type="ORF">CWE13_04370</name>
</gene>
<sequence length="223" mass="24531">MLKNMQKNGFILGAFAIAATSLVVATQYLTADRIEEQQRSELLRTLNALIPAAQHDNDLYADCTLIAAPEALGAPQQPIYRSRLDGQSNALAIRATATDGYSGNIHFLVAINVNGQVQGVRVLQHRETPGLGDKIELKKSDWVLSFDGERVRSENDSRWAVRRDNGMFDQFTGATITPRALVNAVRKAVWYGQENSQALFNAPANCYAENPEIAAIDVVEQTE</sequence>
<evidence type="ECO:0000313" key="9">
    <source>
        <dbReference type="EMBL" id="RUO37206.1"/>
    </source>
</evidence>
<evidence type="ECO:0000256" key="7">
    <source>
        <dbReference type="SAM" id="SignalP"/>
    </source>
</evidence>
<feature type="signal peptide" evidence="7">
    <location>
        <begin position="1"/>
        <end position="25"/>
    </location>
</feature>
<keyword evidence="3 6" id="KW-0285">Flavoprotein</keyword>
<evidence type="ECO:0000256" key="4">
    <source>
        <dbReference type="ARBA" id="ARBA00022643"/>
    </source>
</evidence>
<evidence type="ECO:0000256" key="6">
    <source>
        <dbReference type="HAMAP-Rule" id="MF_00479"/>
    </source>
</evidence>
<name>A0A432WTV9_9GAMM</name>
<keyword evidence="7" id="KW-0732">Signal</keyword>
<feature type="modified residue" description="FMN phosphoryl threonine" evidence="6">
    <location>
        <position position="175"/>
    </location>
</feature>
<proteinExistence type="inferred from homology"/>
<comment type="similarity">
    <text evidence="6">Belongs to the RnfG family.</text>
</comment>
<dbReference type="EC" id="7.-.-.-" evidence="6"/>
<dbReference type="EMBL" id="PIPP01000002">
    <property type="protein sequence ID" value="RUO37206.1"/>
    <property type="molecule type" value="Genomic_DNA"/>
</dbReference>
<dbReference type="PANTHER" id="PTHR36118:SF1">
    <property type="entry name" value="ION-TRANSLOCATING OXIDOREDUCTASE COMPLEX SUBUNIT G"/>
    <property type="match status" value="1"/>
</dbReference>
<protein>
    <recommendedName>
        <fullName evidence="6">Ion-translocating oxidoreductase complex subunit G</fullName>
        <ecNumber evidence="6">7.-.-.-</ecNumber>
    </recommendedName>
    <alternativeName>
        <fullName evidence="6">Rnf electron transport complex subunit G</fullName>
    </alternativeName>
</protein>
<dbReference type="InterPro" id="IPR007329">
    <property type="entry name" value="FMN-bd"/>
</dbReference>